<protein>
    <recommendedName>
        <fullName evidence="4">Ig-like domain-containing protein</fullName>
    </recommendedName>
</protein>
<dbReference type="GO" id="GO:0005886">
    <property type="term" value="C:plasma membrane"/>
    <property type="evidence" value="ECO:0007669"/>
    <property type="project" value="TreeGrafter"/>
</dbReference>
<dbReference type="Ensembl" id="ENSCCRT00000174453.1">
    <property type="protein sequence ID" value="ENSCCRP00000132942.1"/>
    <property type="gene ID" value="ENSCCRG00000000041.2"/>
</dbReference>
<comment type="subcellular location">
    <subcellularLocation>
        <location evidence="1">Membrane</location>
    </subcellularLocation>
</comment>
<accession>A0A9J7ZKU4</accession>
<dbReference type="PROSITE" id="PS50835">
    <property type="entry name" value="IG_LIKE"/>
    <property type="match status" value="1"/>
</dbReference>
<dbReference type="OMA" id="IYWCGVK"/>
<dbReference type="Pfam" id="PF07686">
    <property type="entry name" value="V-set"/>
    <property type="match status" value="1"/>
</dbReference>
<keyword evidence="6" id="KW-1185">Reference proteome</keyword>
<dbReference type="PANTHER" id="PTHR11860:SF118">
    <property type="entry name" value="CMRF35-LIKE MOLECULE 3-RELATED"/>
    <property type="match status" value="1"/>
</dbReference>
<evidence type="ECO:0000313" key="6">
    <source>
        <dbReference type="Proteomes" id="UP001108240"/>
    </source>
</evidence>
<name>A0A9J7ZKU4_CYPCA</name>
<dbReference type="GO" id="GO:0004888">
    <property type="term" value="F:transmembrane signaling receptor activity"/>
    <property type="evidence" value="ECO:0007669"/>
    <property type="project" value="TreeGrafter"/>
</dbReference>
<dbReference type="SUPFAM" id="SSF48726">
    <property type="entry name" value="Immunoglobulin"/>
    <property type="match status" value="1"/>
</dbReference>
<dbReference type="InterPro" id="IPR036179">
    <property type="entry name" value="Ig-like_dom_sf"/>
</dbReference>
<evidence type="ECO:0000256" key="3">
    <source>
        <dbReference type="ARBA" id="ARBA00023136"/>
    </source>
</evidence>
<proteinExistence type="predicted"/>
<reference evidence="5" key="2">
    <citation type="submission" date="2025-09" db="UniProtKB">
        <authorList>
            <consortium name="Ensembl"/>
        </authorList>
    </citation>
    <scope>IDENTIFICATION</scope>
</reference>
<dbReference type="GeneTree" id="ENSGT01030000235252"/>
<dbReference type="InterPro" id="IPR013783">
    <property type="entry name" value="Ig-like_fold"/>
</dbReference>
<feature type="domain" description="Ig-like" evidence="4">
    <location>
        <begin position="15"/>
        <end position="123"/>
    </location>
</feature>
<dbReference type="Gene3D" id="2.60.40.10">
    <property type="entry name" value="Immunoglobulins"/>
    <property type="match status" value="1"/>
</dbReference>
<sequence>SMVTHIWNLCSAFNPSECTNTVNTHPEYGETVTIVCSYSWASTNIKALKKNLKYFCRDPCTYKTSVRVSSDQSLNGRYRLDDLGNGSSTVNITDLQESDSGIYWCGVKRPIRDTYDKVTLTVSKGKNDSFSSCRCSSLVFFLDESQVLVSSNSVTGNNFSLILNHVRYTFSILWQG</sequence>
<dbReference type="Proteomes" id="UP001108240">
    <property type="component" value="Unplaced"/>
</dbReference>
<evidence type="ECO:0000313" key="5">
    <source>
        <dbReference type="Ensembl" id="ENSCCRP00000132942.1"/>
    </source>
</evidence>
<dbReference type="InterPro" id="IPR050671">
    <property type="entry name" value="CD300_family_receptors"/>
</dbReference>
<keyword evidence="3" id="KW-0472">Membrane</keyword>
<reference evidence="5" key="1">
    <citation type="submission" date="2025-08" db="UniProtKB">
        <authorList>
            <consortium name="Ensembl"/>
        </authorList>
    </citation>
    <scope>IDENTIFICATION</scope>
</reference>
<dbReference type="AlphaFoldDB" id="A0A9J7ZKU4"/>
<evidence type="ECO:0000256" key="1">
    <source>
        <dbReference type="ARBA" id="ARBA00004370"/>
    </source>
</evidence>
<dbReference type="SMART" id="SM00409">
    <property type="entry name" value="IG"/>
    <property type="match status" value="1"/>
</dbReference>
<keyword evidence="2" id="KW-0812">Transmembrane</keyword>
<dbReference type="InterPro" id="IPR007110">
    <property type="entry name" value="Ig-like_dom"/>
</dbReference>
<dbReference type="InterPro" id="IPR013106">
    <property type="entry name" value="Ig_V-set"/>
</dbReference>
<evidence type="ECO:0000259" key="4">
    <source>
        <dbReference type="PROSITE" id="PS50835"/>
    </source>
</evidence>
<dbReference type="PANTHER" id="PTHR11860">
    <property type="entry name" value="POLYMERIC-IMMUNOGLOBULIN RECEPTOR"/>
    <property type="match status" value="1"/>
</dbReference>
<organism evidence="5 6">
    <name type="scientific">Cyprinus carpio carpio</name>
    <dbReference type="NCBI Taxonomy" id="630221"/>
    <lineage>
        <taxon>Eukaryota</taxon>
        <taxon>Metazoa</taxon>
        <taxon>Chordata</taxon>
        <taxon>Craniata</taxon>
        <taxon>Vertebrata</taxon>
        <taxon>Euteleostomi</taxon>
        <taxon>Actinopterygii</taxon>
        <taxon>Neopterygii</taxon>
        <taxon>Teleostei</taxon>
        <taxon>Ostariophysi</taxon>
        <taxon>Cypriniformes</taxon>
        <taxon>Cyprinidae</taxon>
        <taxon>Cyprininae</taxon>
        <taxon>Cyprinus</taxon>
    </lineage>
</organism>
<dbReference type="InterPro" id="IPR003599">
    <property type="entry name" value="Ig_sub"/>
</dbReference>
<evidence type="ECO:0000256" key="2">
    <source>
        <dbReference type="ARBA" id="ARBA00022692"/>
    </source>
</evidence>